<name>A0A857N7A2_9BACT</name>
<evidence type="ECO:0000313" key="7">
    <source>
        <dbReference type="EMBL" id="QHO63259.1"/>
    </source>
</evidence>
<comment type="similarity">
    <text evidence="5">Belongs to the HrcA family.</text>
</comment>
<dbReference type="AlphaFoldDB" id="A0A857N7A2"/>
<sequence length="241" mass="26963">MNLSDRQIRIIKAIVEEYTNTGEPVGSLTLDQKYRLGVSPATIRNEMSTLADKGFLAKTHSSSGRIPTPVAIKFYVSELLRERELSVAEEVAIKERVWQVRNDLDTLLIEATRVLAERTKSLSIAATDTGRVYHSGYPNLLNNPEFYDINLFREVLILLDEHQRVITLFSRAAGSDSIHLLLGDELGNAEMEPASCLFADIQINDHRGSLGIIAPNRQQYDQNIPIVRYVASLINQIAQSA</sequence>
<reference evidence="8" key="1">
    <citation type="journal article" date="2020" name="Microorganisms">
        <title>Complete Genome of a Member of a New Bacterial Lineage in the Microgenomates Group Reveals an Unusual Nucleotide Composition Disparity Between Two Strands of DNA and Limited Metabolic Potential.</title>
        <authorList>
            <person name="Kadnikov V.V."/>
            <person name="Mardanov A.V."/>
            <person name="Beletsky A.V."/>
            <person name="Karnachuk O.V."/>
            <person name="Ravin N.V."/>
        </authorList>
    </citation>
    <scope>NUCLEOTIDE SEQUENCE [LARGE SCALE GENOMIC DNA]</scope>
</reference>
<dbReference type="SUPFAM" id="SSF46785">
    <property type="entry name" value="Winged helix' DNA-binding domain"/>
    <property type="match status" value="1"/>
</dbReference>
<evidence type="ECO:0000256" key="2">
    <source>
        <dbReference type="ARBA" id="ARBA00023015"/>
    </source>
</evidence>
<dbReference type="InterPro" id="IPR036390">
    <property type="entry name" value="WH_DNA-bd_sf"/>
</dbReference>
<evidence type="ECO:0000313" key="8">
    <source>
        <dbReference type="Proteomes" id="UP000463983"/>
    </source>
</evidence>
<dbReference type="Gene3D" id="3.30.450.40">
    <property type="match status" value="1"/>
</dbReference>
<dbReference type="Pfam" id="PF01628">
    <property type="entry name" value="HrcA"/>
    <property type="match status" value="1"/>
</dbReference>
<organism evidence="7 8">
    <name type="scientific">Candidatus Chazhemtobacterium aquaticus</name>
    <dbReference type="NCBI Taxonomy" id="2715735"/>
    <lineage>
        <taxon>Bacteria</taxon>
        <taxon>Candidatus Chazhemtobacteraceae</taxon>
        <taxon>Candidatus Chazhemtobacterium</taxon>
    </lineage>
</organism>
<keyword evidence="8" id="KW-1185">Reference proteome</keyword>
<keyword evidence="3 5" id="KW-0346">Stress response</keyword>
<dbReference type="GO" id="GO:0045892">
    <property type="term" value="P:negative regulation of DNA-templated transcription"/>
    <property type="evidence" value="ECO:0007669"/>
    <property type="project" value="UniProtKB-UniRule"/>
</dbReference>
<evidence type="ECO:0000256" key="4">
    <source>
        <dbReference type="ARBA" id="ARBA00023163"/>
    </source>
</evidence>
<evidence type="ECO:0000256" key="1">
    <source>
        <dbReference type="ARBA" id="ARBA00022491"/>
    </source>
</evidence>
<dbReference type="PANTHER" id="PTHR34824">
    <property type="entry name" value="HEAT-INDUCIBLE TRANSCRIPTION REPRESSOR HRCA"/>
    <property type="match status" value="1"/>
</dbReference>
<accession>A0A857N7A2</accession>
<evidence type="ECO:0000256" key="5">
    <source>
        <dbReference type="HAMAP-Rule" id="MF_00081"/>
    </source>
</evidence>
<gene>
    <name evidence="5" type="primary">hrcA</name>
    <name evidence="7" type="ORF">MICH65_0278</name>
</gene>
<dbReference type="RefSeq" id="WP_161931645.1">
    <property type="nucleotide sequence ID" value="NZ_CP047901.1"/>
</dbReference>
<dbReference type="GO" id="GO:0003677">
    <property type="term" value="F:DNA binding"/>
    <property type="evidence" value="ECO:0007669"/>
    <property type="project" value="InterPro"/>
</dbReference>
<protein>
    <recommendedName>
        <fullName evidence="5">Heat-inducible transcription repressor HrcA</fullName>
    </recommendedName>
</protein>
<dbReference type="InterPro" id="IPR002571">
    <property type="entry name" value="HrcA"/>
</dbReference>
<dbReference type="HAMAP" id="MF_00081">
    <property type="entry name" value="HrcA"/>
    <property type="match status" value="1"/>
</dbReference>
<dbReference type="KEGG" id="caqa:MICH65_0278"/>
<dbReference type="Proteomes" id="UP000463983">
    <property type="component" value="Chromosome"/>
</dbReference>
<dbReference type="InterPro" id="IPR029016">
    <property type="entry name" value="GAF-like_dom_sf"/>
</dbReference>
<dbReference type="SUPFAM" id="SSF55781">
    <property type="entry name" value="GAF domain-like"/>
    <property type="match status" value="1"/>
</dbReference>
<evidence type="ECO:0000256" key="3">
    <source>
        <dbReference type="ARBA" id="ARBA00023016"/>
    </source>
</evidence>
<dbReference type="InterPro" id="IPR036388">
    <property type="entry name" value="WH-like_DNA-bd_sf"/>
</dbReference>
<dbReference type="InterPro" id="IPR021153">
    <property type="entry name" value="HrcA_C"/>
</dbReference>
<keyword evidence="2 5" id="KW-0805">Transcription regulation</keyword>
<dbReference type="Gene3D" id="1.10.10.10">
    <property type="entry name" value="Winged helix-like DNA-binding domain superfamily/Winged helix DNA-binding domain"/>
    <property type="match status" value="1"/>
</dbReference>
<comment type="function">
    <text evidence="5">Negative regulator of class I heat shock genes (grpE-dnaK-dnaJ and groELS operons). Prevents heat-shock induction of these operons.</text>
</comment>
<proteinExistence type="inferred from homology"/>
<keyword evidence="1 5" id="KW-0678">Repressor</keyword>
<feature type="domain" description="Heat-inducible transcription repressor HrcA C-terminal" evidence="6">
    <location>
        <begin position="75"/>
        <end position="224"/>
    </location>
</feature>
<keyword evidence="4 5" id="KW-0804">Transcription</keyword>
<evidence type="ECO:0000259" key="6">
    <source>
        <dbReference type="Pfam" id="PF01628"/>
    </source>
</evidence>
<dbReference type="EMBL" id="CP047901">
    <property type="protein sequence ID" value="QHO63259.1"/>
    <property type="molecule type" value="Genomic_DNA"/>
</dbReference>
<dbReference type="PANTHER" id="PTHR34824:SF1">
    <property type="entry name" value="HEAT-INDUCIBLE TRANSCRIPTION REPRESSOR HRCA"/>
    <property type="match status" value="1"/>
</dbReference>